<keyword evidence="5" id="KW-1185">Reference proteome</keyword>
<protein>
    <recommendedName>
        <fullName evidence="3">Serine aminopeptidase S33 domain-containing protein</fullName>
    </recommendedName>
</protein>
<dbReference type="SUPFAM" id="SSF53474">
    <property type="entry name" value="alpha/beta-Hydrolases"/>
    <property type="match status" value="1"/>
</dbReference>
<accession>A0A0G4J5F2</accession>
<evidence type="ECO:0000313" key="4">
    <source>
        <dbReference type="EMBL" id="CEP02828.1"/>
    </source>
</evidence>
<proteinExistence type="inferred from homology"/>
<evidence type="ECO:0000256" key="1">
    <source>
        <dbReference type="ARBA" id="ARBA00010884"/>
    </source>
</evidence>
<dbReference type="InterPro" id="IPR050960">
    <property type="entry name" value="AB_hydrolase_4_sf"/>
</dbReference>
<dbReference type="InterPro" id="IPR012020">
    <property type="entry name" value="ABHD4"/>
</dbReference>
<dbReference type="OrthoDB" id="247542at2759"/>
<dbReference type="GO" id="GO:0034338">
    <property type="term" value="F:short-chain carboxylesterase activity"/>
    <property type="evidence" value="ECO:0007669"/>
    <property type="project" value="TreeGrafter"/>
</dbReference>
<reference evidence="4 5" key="1">
    <citation type="submission" date="2015-02" db="EMBL/GenBank/DDBJ databases">
        <authorList>
            <person name="Chooi Y.-H."/>
        </authorList>
    </citation>
    <scope>NUCLEOTIDE SEQUENCE [LARGE SCALE GENOMIC DNA]</scope>
    <source>
        <strain evidence="4">E3</strain>
    </source>
</reference>
<dbReference type="PANTHER" id="PTHR10794:SF63">
    <property type="entry name" value="ALPHA_BETA HYDROLASE 1, ISOFORM A"/>
    <property type="match status" value="1"/>
</dbReference>
<sequence length="403" mass="45405">MDLVTLWLGLTAAALFLWNLNVWLTKRYDCRVVCSGGASSHVERRWKSHHLVYVPTEFNEGILQRCPRMSSYSPPFFLAHGTVHSIWSSALRERVDDFPAYHRVPVRLSCGASVSIDWSVRDIDRRRKTILVLHGITGHSMASYCKHMVKSATKRGFQCVLMNNRGCGGNVLHTAVSFNAARTSDVREVVKLIRTEFLDESTPLFMIGFSMGGTVLIRYLAEGDCKGMVRGAVAISTNFNMDRTAAFMERPYSFGKHVVNRAFCKRLIQWFRVHEHVFRTHSQIDVELVYRCRTLREYDALVNVPTSEFESVAEYYAACSTDDKVGLVPVPLLCLQSADDPVCLAECIPVSAFQTNPHIILNIAPGGGHVGFLENARLNSSSWMEDCTLDFFDAIVADDLDHR</sequence>
<dbReference type="GO" id="GO:0047372">
    <property type="term" value="F:monoacylglycerol lipase activity"/>
    <property type="evidence" value="ECO:0007669"/>
    <property type="project" value="TreeGrafter"/>
</dbReference>
<dbReference type="PIRSF" id="PIRSF005211">
    <property type="entry name" value="Ab_hydro_YheT"/>
    <property type="match status" value="1"/>
</dbReference>
<dbReference type="InterPro" id="IPR022742">
    <property type="entry name" value="Hydrolase_4"/>
</dbReference>
<dbReference type="AlphaFoldDB" id="A0A0G4J5F2"/>
<dbReference type="OMA" id="MMTTSWG"/>
<organism evidence="4 5">
    <name type="scientific">Plasmodiophora brassicae</name>
    <name type="common">Clubroot disease agent</name>
    <dbReference type="NCBI Taxonomy" id="37360"/>
    <lineage>
        <taxon>Eukaryota</taxon>
        <taxon>Sar</taxon>
        <taxon>Rhizaria</taxon>
        <taxon>Endomyxa</taxon>
        <taxon>Phytomyxea</taxon>
        <taxon>Plasmodiophorida</taxon>
        <taxon>Plasmodiophoridae</taxon>
        <taxon>Plasmodiophora</taxon>
    </lineage>
</organism>
<dbReference type="Proteomes" id="UP000039324">
    <property type="component" value="Unassembled WGS sequence"/>
</dbReference>
<evidence type="ECO:0000259" key="3">
    <source>
        <dbReference type="Pfam" id="PF12146"/>
    </source>
</evidence>
<dbReference type="STRING" id="37360.A0A0G4J5F2"/>
<feature type="domain" description="Serine aminopeptidase S33" evidence="3">
    <location>
        <begin position="126"/>
        <end position="345"/>
    </location>
</feature>
<evidence type="ECO:0000256" key="2">
    <source>
        <dbReference type="PIRSR" id="PIRSR005211-1"/>
    </source>
</evidence>
<feature type="active site" description="Charge relay system" evidence="2">
    <location>
        <position position="210"/>
    </location>
</feature>
<gene>
    <name evidence="4" type="ORF">PBRA_002795</name>
</gene>
<feature type="active site" description="Charge relay system" evidence="2">
    <location>
        <position position="340"/>
    </location>
</feature>
<dbReference type="EMBL" id="CDSF01000133">
    <property type="protein sequence ID" value="CEP02828.1"/>
    <property type="molecule type" value="Genomic_DNA"/>
</dbReference>
<dbReference type="InterPro" id="IPR029058">
    <property type="entry name" value="AB_hydrolase_fold"/>
</dbReference>
<evidence type="ECO:0000313" key="5">
    <source>
        <dbReference type="Proteomes" id="UP000039324"/>
    </source>
</evidence>
<dbReference type="Pfam" id="PF12146">
    <property type="entry name" value="Hydrolase_4"/>
    <property type="match status" value="1"/>
</dbReference>
<dbReference type="PANTHER" id="PTHR10794">
    <property type="entry name" value="ABHYDROLASE DOMAIN-CONTAINING PROTEIN"/>
    <property type="match status" value="1"/>
</dbReference>
<name>A0A0G4J5F2_PLABS</name>
<comment type="similarity">
    <text evidence="1">Belongs to the AB hydrolase superfamily. AB hydrolase 4 family.</text>
</comment>
<feature type="active site" description="Charge relay system" evidence="2">
    <location>
        <position position="369"/>
    </location>
</feature>
<dbReference type="Gene3D" id="3.40.50.1820">
    <property type="entry name" value="alpha/beta hydrolase"/>
    <property type="match status" value="1"/>
</dbReference>